<organism evidence="1 2">
    <name type="scientific">Ensete ventricosum</name>
    <name type="common">Abyssinian banana</name>
    <name type="synonym">Musa ensete</name>
    <dbReference type="NCBI Taxonomy" id="4639"/>
    <lineage>
        <taxon>Eukaryota</taxon>
        <taxon>Viridiplantae</taxon>
        <taxon>Streptophyta</taxon>
        <taxon>Embryophyta</taxon>
        <taxon>Tracheophyta</taxon>
        <taxon>Spermatophyta</taxon>
        <taxon>Magnoliopsida</taxon>
        <taxon>Liliopsida</taxon>
        <taxon>Zingiberales</taxon>
        <taxon>Musaceae</taxon>
        <taxon>Ensete</taxon>
    </lineage>
</organism>
<protein>
    <submittedName>
        <fullName evidence="1">Uncharacterized protein</fullName>
    </submittedName>
</protein>
<comment type="caution">
    <text evidence="1">The sequence shown here is derived from an EMBL/GenBank/DDBJ whole genome shotgun (WGS) entry which is preliminary data.</text>
</comment>
<evidence type="ECO:0000313" key="2">
    <source>
        <dbReference type="Proteomes" id="UP000287651"/>
    </source>
</evidence>
<name>A0A427ACX1_ENSVE</name>
<gene>
    <name evidence="1" type="ORF">B296_00018580</name>
</gene>
<reference evidence="1 2" key="1">
    <citation type="journal article" date="2014" name="Agronomy (Basel)">
        <title>A Draft Genome Sequence for Ensete ventricosum, the Drought-Tolerant Tree Against Hunger.</title>
        <authorList>
            <person name="Harrison J."/>
            <person name="Moore K.A."/>
            <person name="Paszkiewicz K."/>
            <person name="Jones T."/>
            <person name="Grant M."/>
            <person name="Ambacheew D."/>
            <person name="Muzemil S."/>
            <person name="Studholme D.J."/>
        </authorList>
    </citation>
    <scope>NUCLEOTIDE SEQUENCE [LARGE SCALE GENOMIC DNA]</scope>
</reference>
<accession>A0A427ACX1</accession>
<sequence length="116" mass="13517">MARPIAAKQRKKKGNRVMGLCFDRSNRQRLEEESCDPDLLVGSGKQQERMRDWRPQVPRLLYRWRGRRPGWEPCRFRWRSNPTRRSDHGNDDLSQLVLVGNLEAVGAAAVFPCLLT</sequence>
<dbReference type="Proteomes" id="UP000287651">
    <property type="component" value="Unassembled WGS sequence"/>
</dbReference>
<dbReference type="EMBL" id="AMZH03002912">
    <property type="protein sequence ID" value="RRT73991.1"/>
    <property type="molecule type" value="Genomic_DNA"/>
</dbReference>
<dbReference type="AlphaFoldDB" id="A0A427ACX1"/>
<evidence type="ECO:0000313" key="1">
    <source>
        <dbReference type="EMBL" id="RRT73991.1"/>
    </source>
</evidence>
<proteinExistence type="predicted"/>